<feature type="compositionally biased region" description="Basic and acidic residues" evidence="1">
    <location>
        <begin position="1"/>
        <end position="12"/>
    </location>
</feature>
<evidence type="ECO:0000313" key="3">
    <source>
        <dbReference type="Proteomes" id="UP000516437"/>
    </source>
</evidence>
<gene>
    <name evidence="2" type="ORF">CJ030_MR0G003721</name>
</gene>
<protein>
    <submittedName>
        <fullName evidence="2">Uncharacterized protein</fullName>
    </submittedName>
</protein>
<organism evidence="2 3">
    <name type="scientific">Morella rubra</name>
    <name type="common">Chinese bayberry</name>
    <dbReference type="NCBI Taxonomy" id="262757"/>
    <lineage>
        <taxon>Eukaryota</taxon>
        <taxon>Viridiplantae</taxon>
        <taxon>Streptophyta</taxon>
        <taxon>Embryophyta</taxon>
        <taxon>Tracheophyta</taxon>
        <taxon>Spermatophyta</taxon>
        <taxon>Magnoliopsida</taxon>
        <taxon>eudicotyledons</taxon>
        <taxon>Gunneridae</taxon>
        <taxon>Pentapetalae</taxon>
        <taxon>rosids</taxon>
        <taxon>fabids</taxon>
        <taxon>Fagales</taxon>
        <taxon>Myricaceae</taxon>
        <taxon>Morella</taxon>
    </lineage>
</organism>
<feature type="region of interest" description="Disordered" evidence="1">
    <location>
        <begin position="1"/>
        <end position="59"/>
    </location>
</feature>
<name>A0A6A1UMD4_9ROSI</name>
<keyword evidence="3" id="KW-1185">Reference proteome</keyword>
<comment type="caution">
    <text evidence="2">The sequence shown here is derived from an EMBL/GenBank/DDBJ whole genome shotgun (WGS) entry which is preliminary data.</text>
</comment>
<proteinExistence type="predicted"/>
<reference evidence="2 3" key="1">
    <citation type="journal article" date="2019" name="Plant Biotechnol. J.">
        <title>The red bayberry genome and genetic basis of sex determination.</title>
        <authorList>
            <person name="Jia H.M."/>
            <person name="Jia H.J."/>
            <person name="Cai Q.L."/>
            <person name="Wang Y."/>
            <person name="Zhao H.B."/>
            <person name="Yang W.F."/>
            <person name="Wang G.Y."/>
            <person name="Li Y.H."/>
            <person name="Zhan D.L."/>
            <person name="Shen Y.T."/>
            <person name="Niu Q.F."/>
            <person name="Chang L."/>
            <person name="Qiu J."/>
            <person name="Zhao L."/>
            <person name="Xie H.B."/>
            <person name="Fu W.Y."/>
            <person name="Jin J."/>
            <person name="Li X.W."/>
            <person name="Jiao Y."/>
            <person name="Zhou C.C."/>
            <person name="Tu T."/>
            <person name="Chai C.Y."/>
            <person name="Gao J.L."/>
            <person name="Fan L.J."/>
            <person name="van de Weg E."/>
            <person name="Wang J.Y."/>
            <person name="Gao Z.S."/>
        </authorList>
    </citation>
    <scope>NUCLEOTIDE SEQUENCE [LARGE SCALE GENOMIC DNA]</scope>
    <source>
        <tissue evidence="2">Leaves</tissue>
    </source>
</reference>
<sequence length="74" mass="8190">MEGKRAKEEGGRAAESPPSRQLKKEGAKDSQAMESGDSHGGEMQWNSQIDRGESFSESHMKSPFVIQVANKYFT</sequence>
<dbReference type="EMBL" id="RXIC02000068">
    <property type="protein sequence ID" value="KAB1201431.1"/>
    <property type="molecule type" value="Genomic_DNA"/>
</dbReference>
<evidence type="ECO:0000313" key="2">
    <source>
        <dbReference type="EMBL" id="KAB1201431.1"/>
    </source>
</evidence>
<accession>A0A6A1UMD4</accession>
<dbReference type="Proteomes" id="UP000516437">
    <property type="component" value="Unassembled WGS sequence"/>
</dbReference>
<evidence type="ECO:0000256" key="1">
    <source>
        <dbReference type="SAM" id="MobiDB-lite"/>
    </source>
</evidence>
<feature type="compositionally biased region" description="Basic and acidic residues" evidence="1">
    <location>
        <begin position="50"/>
        <end position="59"/>
    </location>
</feature>
<dbReference type="AlphaFoldDB" id="A0A6A1UMD4"/>